<gene>
    <name evidence="2" type="ORF">M0811_01119</name>
</gene>
<dbReference type="EMBL" id="JAPDFW010000070">
    <property type="protein sequence ID" value="KAJ5074488.1"/>
    <property type="molecule type" value="Genomic_DNA"/>
</dbReference>
<reference evidence="2" key="1">
    <citation type="submission" date="2022-10" db="EMBL/GenBank/DDBJ databases">
        <title>Novel sulphate-reducing endosymbionts in the free-living metamonad Anaeramoeba.</title>
        <authorList>
            <person name="Jerlstrom-Hultqvist J."/>
            <person name="Cepicka I."/>
            <person name="Gallot-Lavallee L."/>
            <person name="Salas-Leiva D."/>
            <person name="Curtis B.A."/>
            <person name="Zahonova K."/>
            <person name="Pipaliya S."/>
            <person name="Dacks J."/>
            <person name="Roger A.J."/>
        </authorList>
    </citation>
    <scope>NUCLEOTIDE SEQUENCE</scope>
    <source>
        <strain evidence="2">BMAN</strain>
    </source>
</reference>
<dbReference type="SUPFAM" id="SSF48371">
    <property type="entry name" value="ARM repeat"/>
    <property type="match status" value="1"/>
</dbReference>
<dbReference type="PANTHER" id="PTHR13366">
    <property type="entry name" value="MALARIA ANTIGEN-RELATED"/>
    <property type="match status" value="1"/>
</dbReference>
<dbReference type="Pfam" id="PF13251">
    <property type="entry name" value="DUF4042"/>
    <property type="match status" value="1"/>
</dbReference>
<dbReference type="Gene3D" id="1.25.10.10">
    <property type="entry name" value="Leucine-rich Repeat Variant"/>
    <property type="match status" value="3"/>
</dbReference>
<protein>
    <submittedName>
        <fullName evidence="2">Malaria antigen-related</fullName>
    </submittedName>
</protein>
<dbReference type="Proteomes" id="UP001149090">
    <property type="component" value="Unassembled WGS sequence"/>
</dbReference>
<evidence type="ECO:0000259" key="1">
    <source>
        <dbReference type="Pfam" id="PF13251"/>
    </source>
</evidence>
<accession>A0A9Q0RCF1</accession>
<dbReference type="InterPro" id="IPR011989">
    <property type="entry name" value="ARM-like"/>
</dbReference>
<name>A0A9Q0RCF1_ANAIG</name>
<organism evidence="2 3">
    <name type="scientific">Anaeramoeba ignava</name>
    <name type="common">Anaerobic marine amoeba</name>
    <dbReference type="NCBI Taxonomy" id="1746090"/>
    <lineage>
        <taxon>Eukaryota</taxon>
        <taxon>Metamonada</taxon>
        <taxon>Anaeramoebidae</taxon>
        <taxon>Anaeramoeba</taxon>
    </lineage>
</organism>
<evidence type="ECO:0000313" key="2">
    <source>
        <dbReference type="EMBL" id="KAJ5074488.1"/>
    </source>
</evidence>
<keyword evidence="3" id="KW-1185">Reference proteome</keyword>
<dbReference type="InterPro" id="IPR052107">
    <property type="entry name" value="HEAT6"/>
</dbReference>
<proteinExistence type="predicted"/>
<dbReference type="PANTHER" id="PTHR13366:SF0">
    <property type="entry name" value="HEAT REPEAT-CONTAINING PROTEIN 6"/>
    <property type="match status" value="1"/>
</dbReference>
<comment type="caution">
    <text evidence="2">The sequence shown here is derived from an EMBL/GenBank/DDBJ whole genome shotgun (WGS) entry which is preliminary data.</text>
</comment>
<dbReference type="AlphaFoldDB" id="A0A9Q0RCF1"/>
<dbReference type="InterPro" id="IPR016024">
    <property type="entry name" value="ARM-type_fold"/>
</dbReference>
<dbReference type="OrthoDB" id="66533at2759"/>
<evidence type="ECO:0000313" key="3">
    <source>
        <dbReference type="Proteomes" id="UP001149090"/>
    </source>
</evidence>
<feature type="domain" description="DUF4042" evidence="1">
    <location>
        <begin position="293"/>
        <end position="473"/>
    </location>
</feature>
<sequence>MNNQKNKIDKIFNQLKNLQQNSQKNSPIIQSIIEELLTLDFKNNLNLEKKILTIIEFLFERIKEEKQQLGLKFCHLISKTKQNFGINEKIHEKATNLIHNLLILSKNKEKYDLLKSASQILYRRERNKFINFELLKDLIKELNQMKDDEKTIDLGELRYLVICIGNLCMKSGKKLSQYYSQIFQALFQKLCMLSQVNESATQHSQTLYSLVRAVQYCINESKIIPPEKQKPLLTILKRLMFFGTHVSTLRYSSDSFIYFEYKLNEKTNEENTNSENDETKNELEDNEQNYVTKVRSAALSCLQVIAKILRNKIHGEWGLFLPTNQSVNSMNLLTIAAHDPDPEVREKALSAISSLIDGSRQFLSFAEDKNLGIGTSFTPLSRVLGQMIQEIHNNLHMILTKEKDLKTIVHALNCFSVFISNISYHKLTMGYLSRVIGMLESFLLNPNSNPQVLRASLYCLGSVFSTKTKIMEVSHYLLTVTKRMKPNTTPNFQFQFISSNQNLDKSKLNLNLKLNSNTNNLLLKNQNFLANSDNLVSPHNLKIQSPLKKEDEKQIKEPTIFDIIFNILSFQTNTEEISNLALESLSVLTKLCINYSWVIEQLWEYLSPLLLSLSRRFHEYVICNRCFHLFEELLHSIEKESNEVDNSQISEGDIIQKPTRKRILLLWTNIIENHFVPHFQPNECNFSVIISILNSLASLSSSSCAMLNQDLRRESINFIHKSTSNGNANVRISAFRALGNLSLFSVVRETPGFIDQTLSSIIISLNKDKTANVRIRASWALANVCDTFCLDKQSKEEFFTFNQNTNTITKMLKDENNPTAFSTKTLGFSFSSNPLDLIINNIDIKTLVIIAQLAIKLTKDNKKIRANALRALGNLSCVAPKSFLEYQDGKLMEEIVNCFRDSVLDPDSGLDKIRWNSCYAIGSLFKNSYLQNHYSQFSWISSLISSLVHLIKVETNFKTRIHSVTALSNIHSRSCFGSTQNIYSILSDLENSLNQISNESFTVDHSSHQNYVNTLAEKIIITILKLTSLITKEEVLQSKEIQDFILQKIPNIYQIFQMFQYQNHPQNSLEFFTMLRRIEILIQQTQEQLKDNLHKD</sequence>
<dbReference type="InterPro" id="IPR025283">
    <property type="entry name" value="DUF4042"/>
</dbReference>